<accession>A0A919K656</accession>
<keyword evidence="11" id="KW-0472">Membrane</keyword>
<feature type="region of interest" description="Disordered" evidence="10">
    <location>
        <begin position="1"/>
        <end position="29"/>
    </location>
</feature>
<feature type="compositionally biased region" description="Polar residues" evidence="10">
    <location>
        <begin position="1"/>
        <end position="10"/>
    </location>
</feature>
<evidence type="ECO:0000256" key="8">
    <source>
        <dbReference type="ARBA" id="ARBA00023012"/>
    </source>
</evidence>
<keyword evidence="8" id="KW-0902">Two-component regulatory system</keyword>
<comment type="caution">
    <text evidence="14">The sequence shown here is derived from an EMBL/GenBank/DDBJ whole genome shotgun (WGS) entry which is preliminary data.</text>
</comment>
<dbReference type="PANTHER" id="PTHR24421">
    <property type="entry name" value="NITRATE/NITRITE SENSOR PROTEIN NARX-RELATED"/>
    <property type="match status" value="1"/>
</dbReference>
<keyword evidence="6 14" id="KW-0418">Kinase</keyword>
<dbReference type="SUPFAM" id="SSF55874">
    <property type="entry name" value="ATPase domain of HSP90 chaperone/DNA topoisomerase II/histidine kinase"/>
    <property type="match status" value="1"/>
</dbReference>
<protein>
    <recommendedName>
        <fullName evidence="2">histidine kinase</fullName>
        <ecNumber evidence="2">2.7.13.3</ecNumber>
    </recommendedName>
</protein>
<feature type="transmembrane region" description="Helical" evidence="11">
    <location>
        <begin position="131"/>
        <end position="152"/>
    </location>
</feature>
<dbReference type="Gene3D" id="3.30.565.10">
    <property type="entry name" value="Histidine kinase-like ATPase, C-terminal domain"/>
    <property type="match status" value="1"/>
</dbReference>
<feature type="transmembrane region" description="Helical" evidence="11">
    <location>
        <begin position="90"/>
        <end position="111"/>
    </location>
</feature>
<dbReference type="GO" id="GO:0046983">
    <property type="term" value="F:protein dimerization activity"/>
    <property type="evidence" value="ECO:0007669"/>
    <property type="project" value="InterPro"/>
</dbReference>
<evidence type="ECO:0000259" key="12">
    <source>
        <dbReference type="Pfam" id="PF02518"/>
    </source>
</evidence>
<dbReference type="GO" id="GO:0000155">
    <property type="term" value="F:phosphorelay sensor kinase activity"/>
    <property type="evidence" value="ECO:0007669"/>
    <property type="project" value="InterPro"/>
</dbReference>
<dbReference type="Gene3D" id="1.20.5.1930">
    <property type="match status" value="1"/>
</dbReference>
<feature type="coiled-coil region" evidence="9">
    <location>
        <begin position="197"/>
        <end position="225"/>
    </location>
</feature>
<keyword evidence="11" id="KW-1133">Transmembrane helix</keyword>
<sequence>MEATSGNGQQWAPPWRPDRRTGRFTMPPDPGAFRQHKRGLLPTVASGIFHVAGATGLARDGGVSRPMSVGLYALLLIGPFALMWRRRFPVAVFAVATAASIGFATVAQPRWVYAVAPGMALFNLAKMGRRWAAWIGAAAAFTAYLLVCWVLADRLGLPAMARPDTRTTLLLAAALAVLIFLGGAAKVRGEHMAEMIKVRAERARAREEQERRQASEERLRIARELHDVLGHHLSLISVQAGVGLHLMDSRPEQAREALTAIKTASAEALREVRAVLDVLRTEDEAAPRQPALGLSRLDDLTADAGLPVTTRVTGDARVLPAEVDRAAYRIVQEALTNVRKHAGDGATASIAVDYLPTALHLAIRNDGPATAEPDGPAEGTGIAGMRARAQSLGGSVEAGPVDDGFLVSVLLPTPETLEN</sequence>
<keyword evidence="4" id="KW-0808">Transferase</keyword>
<dbReference type="Pfam" id="PF02518">
    <property type="entry name" value="HATPase_c"/>
    <property type="match status" value="1"/>
</dbReference>
<dbReference type="AlphaFoldDB" id="A0A919K656"/>
<dbReference type="CDD" id="cd16917">
    <property type="entry name" value="HATPase_UhpB-NarQ-NarX-like"/>
    <property type="match status" value="1"/>
</dbReference>
<gene>
    <name evidence="14" type="ORF">Ari01nite_70900</name>
</gene>
<dbReference type="GO" id="GO:0005524">
    <property type="term" value="F:ATP binding"/>
    <property type="evidence" value="ECO:0007669"/>
    <property type="project" value="UniProtKB-KW"/>
</dbReference>
<evidence type="ECO:0000313" key="14">
    <source>
        <dbReference type="EMBL" id="GIE99625.1"/>
    </source>
</evidence>
<dbReference type="GO" id="GO:0016020">
    <property type="term" value="C:membrane"/>
    <property type="evidence" value="ECO:0007669"/>
    <property type="project" value="InterPro"/>
</dbReference>
<dbReference type="InterPro" id="IPR003594">
    <property type="entry name" value="HATPase_dom"/>
</dbReference>
<keyword evidence="11" id="KW-0812">Transmembrane</keyword>
<evidence type="ECO:0000256" key="9">
    <source>
        <dbReference type="SAM" id="Coils"/>
    </source>
</evidence>
<keyword evidence="7" id="KW-0067">ATP-binding</keyword>
<organism evidence="14 15">
    <name type="scientific">Paractinoplanes rishiriensis</name>
    <dbReference type="NCBI Taxonomy" id="1050105"/>
    <lineage>
        <taxon>Bacteria</taxon>
        <taxon>Bacillati</taxon>
        <taxon>Actinomycetota</taxon>
        <taxon>Actinomycetes</taxon>
        <taxon>Micromonosporales</taxon>
        <taxon>Micromonosporaceae</taxon>
        <taxon>Paractinoplanes</taxon>
    </lineage>
</organism>
<feature type="domain" description="Signal transduction histidine kinase subgroup 3 dimerisation and phosphoacceptor" evidence="13">
    <location>
        <begin position="217"/>
        <end position="283"/>
    </location>
</feature>
<dbReference type="RefSeq" id="WP_203786609.1">
    <property type="nucleotide sequence ID" value="NZ_BOMV01000076.1"/>
</dbReference>
<evidence type="ECO:0000313" key="15">
    <source>
        <dbReference type="Proteomes" id="UP000636960"/>
    </source>
</evidence>
<dbReference type="EC" id="2.7.13.3" evidence="2"/>
<dbReference type="PANTHER" id="PTHR24421:SF10">
    <property type="entry name" value="NITRATE_NITRITE SENSOR PROTEIN NARQ"/>
    <property type="match status" value="1"/>
</dbReference>
<evidence type="ECO:0000256" key="10">
    <source>
        <dbReference type="SAM" id="MobiDB-lite"/>
    </source>
</evidence>
<dbReference type="Proteomes" id="UP000636960">
    <property type="component" value="Unassembled WGS sequence"/>
</dbReference>
<evidence type="ECO:0000256" key="6">
    <source>
        <dbReference type="ARBA" id="ARBA00022777"/>
    </source>
</evidence>
<feature type="transmembrane region" description="Helical" evidence="11">
    <location>
        <begin position="167"/>
        <end position="187"/>
    </location>
</feature>
<keyword evidence="9" id="KW-0175">Coiled coil</keyword>
<evidence type="ECO:0000256" key="1">
    <source>
        <dbReference type="ARBA" id="ARBA00000085"/>
    </source>
</evidence>
<reference evidence="14" key="1">
    <citation type="submission" date="2021-01" db="EMBL/GenBank/DDBJ databases">
        <title>Whole genome shotgun sequence of Actinoplanes rishiriensis NBRC 108556.</title>
        <authorList>
            <person name="Komaki H."/>
            <person name="Tamura T."/>
        </authorList>
    </citation>
    <scope>NUCLEOTIDE SEQUENCE</scope>
    <source>
        <strain evidence="14">NBRC 108556</strain>
    </source>
</reference>
<evidence type="ECO:0000256" key="7">
    <source>
        <dbReference type="ARBA" id="ARBA00022840"/>
    </source>
</evidence>
<dbReference type="InterPro" id="IPR011712">
    <property type="entry name" value="Sig_transdc_His_kin_sub3_dim/P"/>
</dbReference>
<dbReference type="InterPro" id="IPR036890">
    <property type="entry name" value="HATPase_C_sf"/>
</dbReference>
<feature type="domain" description="Histidine kinase/HSP90-like ATPase" evidence="12">
    <location>
        <begin position="325"/>
        <end position="413"/>
    </location>
</feature>
<keyword evidence="5" id="KW-0547">Nucleotide-binding</keyword>
<dbReference type="Pfam" id="PF07730">
    <property type="entry name" value="HisKA_3"/>
    <property type="match status" value="1"/>
</dbReference>
<dbReference type="EMBL" id="BOMV01000076">
    <property type="protein sequence ID" value="GIE99625.1"/>
    <property type="molecule type" value="Genomic_DNA"/>
</dbReference>
<evidence type="ECO:0000256" key="4">
    <source>
        <dbReference type="ARBA" id="ARBA00022679"/>
    </source>
</evidence>
<name>A0A919K656_9ACTN</name>
<evidence type="ECO:0000256" key="3">
    <source>
        <dbReference type="ARBA" id="ARBA00022553"/>
    </source>
</evidence>
<evidence type="ECO:0000256" key="2">
    <source>
        <dbReference type="ARBA" id="ARBA00012438"/>
    </source>
</evidence>
<keyword evidence="15" id="KW-1185">Reference proteome</keyword>
<evidence type="ECO:0000256" key="5">
    <source>
        <dbReference type="ARBA" id="ARBA00022741"/>
    </source>
</evidence>
<keyword evidence="3" id="KW-0597">Phosphoprotein</keyword>
<proteinExistence type="predicted"/>
<evidence type="ECO:0000259" key="13">
    <source>
        <dbReference type="Pfam" id="PF07730"/>
    </source>
</evidence>
<comment type="catalytic activity">
    <reaction evidence="1">
        <text>ATP + protein L-histidine = ADP + protein N-phospho-L-histidine.</text>
        <dbReference type="EC" id="2.7.13.3"/>
    </reaction>
</comment>
<feature type="transmembrane region" description="Helical" evidence="11">
    <location>
        <begin position="67"/>
        <end position="84"/>
    </location>
</feature>
<dbReference type="InterPro" id="IPR050482">
    <property type="entry name" value="Sensor_HK_TwoCompSys"/>
</dbReference>
<evidence type="ECO:0000256" key="11">
    <source>
        <dbReference type="SAM" id="Phobius"/>
    </source>
</evidence>